<evidence type="ECO:0000313" key="3">
    <source>
        <dbReference type="EMBL" id="KAJ6264070.1"/>
    </source>
</evidence>
<feature type="compositionally biased region" description="Low complexity" evidence="1">
    <location>
        <begin position="77"/>
        <end position="94"/>
    </location>
</feature>
<evidence type="ECO:0000313" key="4">
    <source>
        <dbReference type="Proteomes" id="UP001221413"/>
    </source>
</evidence>
<dbReference type="Pfam" id="PF00646">
    <property type="entry name" value="F-box"/>
    <property type="match status" value="1"/>
</dbReference>
<keyword evidence="4" id="KW-1185">Reference proteome</keyword>
<name>A0AAD6NN95_DREDA</name>
<sequence>MAVTRALLLDRLAGDMEHQIQRKYHASRARMQGPASSQARGSNANSEKDAHNHKYESGLRRIYKYFSEWKTQPNMASSSSSTPSSSSSSQISRNSNLVSFPEKIKHLVSENNEQAAALEKEKLAPAATMAQPTESLPMDPNVPCLPLELHIQILQNLSWREQVRLASVSPTWRSIVTDWLVPLEFRSPTGDTILGPHIINPLFAQLDCELGFSVRQAEDLYTPAGEPVLDQPFCYPPATHLLVRVSDLRTDGLEPAIDDTISVFTTRCCDRNIRIRDVLAAMDKYYRQTNEDRIIKDYKSWHSWKFLLETNRWWRRGYVGLCGQWEWRDGGDWLCLYAQKVTGAWENDFKN</sequence>
<feature type="region of interest" description="Disordered" evidence="1">
    <location>
        <begin position="73"/>
        <end position="94"/>
    </location>
</feature>
<dbReference type="AlphaFoldDB" id="A0AAD6NN95"/>
<feature type="compositionally biased region" description="Polar residues" evidence="1">
    <location>
        <begin position="34"/>
        <end position="45"/>
    </location>
</feature>
<evidence type="ECO:0000259" key="2">
    <source>
        <dbReference type="PROSITE" id="PS50181"/>
    </source>
</evidence>
<gene>
    <name evidence="3" type="ORF">Dda_0211</name>
</gene>
<dbReference type="Gene3D" id="1.20.1280.50">
    <property type="match status" value="1"/>
</dbReference>
<accession>A0AAD6NN95</accession>
<feature type="domain" description="F-box" evidence="2">
    <location>
        <begin position="139"/>
        <end position="188"/>
    </location>
</feature>
<dbReference type="EMBL" id="JAQGDS010000001">
    <property type="protein sequence ID" value="KAJ6264070.1"/>
    <property type="molecule type" value="Genomic_DNA"/>
</dbReference>
<organism evidence="3 4">
    <name type="scientific">Drechslerella dactyloides</name>
    <name type="common">Nematode-trapping fungus</name>
    <name type="synonym">Arthrobotrys dactyloides</name>
    <dbReference type="NCBI Taxonomy" id="74499"/>
    <lineage>
        <taxon>Eukaryota</taxon>
        <taxon>Fungi</taxon>
        <taxon>Dikarya</taxon>
        <taxon>Ascomycota</taxon>
        <taxon>Pezizomycotina</taxon>
        <taxon>Orbiliomycetes</taxon>
        <taxon>Orbiliales</taxon>
        <taxon>Orbiliaceae</taxon>
        <taxon>Drechslerella</taxon>
    </lineage>
</organism>
<evidence type="ECO:0000256" key="1">
    <source>
        <dbReference type="SAM" id="MobiDB-lite"/>
    </source>
</evidence>
<feature type="region of interest" description="Disordered" evidence="1">
    <location>
        <begin position="23"/>
        <end position="54"/>
    </location>
</feature>
<dbReference type="PROSITE" id="PS50181">
    <property type="entry name" value="FBOX"/>
    <property type="match status" value="1"/>
</dbReference>
<protein>
    <recommendedName>
        <fullName evidence="2">F-box domain-containing protein</fullName>
    </recommendedName>
</protein>
<dbReference type="InterPro" id="IPR001810">
    <property type="entry name" value="F-box_dom"/>
</dbReference>
<dbReference type="SUPFAM" id="SSF81383">
    <property type="entry name" value="F-box domain"/>
    <property type="match status" value="1"/>
</dbReference>
<comment type="caution">
    <text evidence="3">The sequence shown here is derived from an EMBL/GenBank/DDBJ whole genome shotgun (WGS) entry which is preliminary data.</text>
</comment>
<dbReference type="Proteomes" id="UP001221413">
    <property type="component" value="Unassembled WGS sequence"/>
</dbReference>
<dbReference type="InterPro" id="IPR036047">
    <property type="entry name" value="F-box-like_dom_sf"/>
</dbReference>
<reference evidence="3" key="1">
    <citation type="submission" date="2023-01" db="EMBL/GenBank/DDBJ databases">
        <title>The chitinases involved in constricting ring structure development in the nematode-trapping fungus Drechslerella dactyloides.</title>
        <authorList>
            <person name="Wang R."/>
            <person name="Zhang L."/>
            <person name="Tang P."/>
            <person name="Li S."/>
            <person name="Liang L."/>
        </authorList>
    </citation>
    <scope>NUCLEOTIDE SEQUENCE</scope>
    <source>
        <strain evidence="3">YMF1.00031</strain>
    </source>
</reference>
<proteinExistence type="predicted"/>